<protein>
    <submittedName>
        <fullName evidence="1">Uncharacterized protein</fullName>
    </submittedName>
</protein>
<sequence>MPKKTSDFEFRQQTSLSQRVGFNIPLMQMLAGSDPQISDGIAVMSYLNDPKNFKKKPLEFTIGLLNVLRLSRFATSEKTNEISKMGFMLPATEQVFRDE</sequence>
<name>X1HEE9_9ZZZZ</name>
<reference evidence="1" key="1">
    <citation type="journal article" date="2014" name="Front. Microbiol.">
        <title>High frequency of phylogenetically diverse reductive dehalogenase-homologous genes in deep subseafloor sedimentary metagenomes.</title>
        <authorList>
            <person name="Kawai M."/>
            <person name="Futagami T."/>
            <person name="Toyoda A."/>
            <person name="Takaki Y."/>
            <person name="Nishi S."/>
            <person name="Hori S."/>
            <person name="Arai W."/>
            <person name="Tsubouchi T."/>
            <person name="Morono Y."/>
            <person name="Uchiyama I."/>
            <person name="Ito T."/>
            <person name="Fujiyama A."/>
            <person name="Inagaki F."/>
            <person name="Takami H."/>
        </authorList>
    </citation>
    <scope>NUCLEOTIDE SEQUENCE</scope>
    <source>
        <strain evidence="1">Expedition CK06-06</strain>
    </source>
</reference>
<dbReference type="EMBL" id="BARU01029579">
    <property type="protein sequence ID" value="GAH68561.1"/>
    <property type="molecule type" value="Genomic_DNA"/>
</dbReference>
<comment type="caution">
    <text evidence="1">The sequence shown here is derived from an EMBL/GenBank/DDBJ whole genome shotgun (WGS) entry which is preliminary data.</text>
</comment>
<dbReference type="AlphaFoldDB" id="X1HEE9"/>
<accession>X1HEE9</accession>
<proteinExistence type="predicted"/>
<organism evidence="1">
    <name type="scientific">marine sediment metagenome</name>
    <dbReference type="NCBI Taxonomy" id="412755"/>
    <lineage>
        <taxon>unclassified sequences</taxon>
        <taxon>metagenomes</taxon>
        <taxon>ecological metagenomes</taxon>
    </lineage>
</organism>
<evidence type="ECO:0000313" key="1">
    <source>
        <dbReference type="EMBL" id="GAH68561.1"/>
    </source>
</evidence>
<gene>
    <name evidence="1" type="ORF">S03H2_47035</name>
</gene>